<dbReference type="Proteomes" id="UP000629619">
    <property type="component" value="Unassembled WGS sequence"/>
</dbReference>
<name>A0A919TP90_9ACTN</name>
<dbReference type="AlphaFoldDB" id="A0A919TP90"/>
<reference evidence="1" key="1">
    <citation type="submission" date="2021-01" db="EMBL/GenBank/DDBJ databases">
        <title>Whole genome shotgun sequence of Actinoplanes siamensis NBRC 109076.</title>
        <authorList>
            <person name="Komaki H."/>
            <person name="Tamura T."/>
        </authorList>
    </citation>
    <scope>NUCLEOTIDE SEQUENCE</scope>
    <source>
        <strain evidence="1">NBRC 109076</strain>
    </source>
</reference>
<protein>
    <submittedName>
        <fullName evidence="1">Uncharacterized protein</fullName>
    </submittedName>
</protein>
<gene>
    <name evidence="1" type="ORF">Asi03nite_70550</name>
</gene>
<evidence type="ECO:0000313" key="1">
    <source>
        <dbReference type="EMBL" id="GIF09517.1"/>
    </source>
</evidence>
<accession>A0A919TP90</accession>
<keyword evidence="2" id="KW-1185">Reference proteome</keyword>
<sequence length="95" mass="10529">MTGILSISTPPRLPVPADQLVGRVLKVPAGDCRYRDGVLVLLVQRVRLDISQWYGGLWIWLEGDELIGGYRLRWTQGLVHVAACHPGVNAERRGA</sequence>
<dbReference type="RefSeq" id="WP_203684817.1">
    <property type="nucleotide sequence ID" value="NZ_BOMW01000089.1"/>
</dbReference>
<evidence type="ECO:0000313" key="2">
    <source>
        <dbReference type="Proteomes" id="UP000629619"/>
    </source>
</evidence>
<dbReference type="EMBL" id="BOMW01000089">
    <property type="protein sequence ID" value="GIF09517.1"/>
    <property type="molecule type" value="Genomic_DNA"/>
</dbReference>
<organism evidence="1 2">
    <name type="scientific">Actinoplanes siamensis</name>
    <dbReference type="NCBI Taxonomy" id="1223317"/>
    <lineage>
        <taxon>Bacteria</taxon>
        <taxon>Bacillati</taxon>
        <taxon>Actinomycetota</taxon>
        <taxon>Actinomycetes</taxon>
        <taxon>Micromonosporales</taxon>
        <taxon>Micromonosporaceae</taxon>
        <taxon>Actinoplanes</taxon>
    </lineage>
</organism>
<comment type="caution">
    <text evidence="1">The sequence shown here is derived from an EMBL/GenBank/DDBJ whole genome shotgun (WGS) entry which is preliminary data.</text>
</comment>
<proteinExistence type="predicted"/>